<dbReference type="PANTHER" id="PTHR43137:SF1">
    <property type="entry name" value="DIHYDROOROTASE"/>
    <property type="match status" value="1"/>
</dbReference>
<dbReference type="PANTHER" id="PTHR43137">
    <property type="entry name" value="DIHYDROOROTASE"/>
    <property type="match status" value="1"/>
</dbReference>
<dbReference type="SUPFAM" id="SSF51556">
    <property type="entry name" value="Metallo-dependent hydrolases"/>
    <property type="match status" value="1"/>
</dbReference>
<gene>
    <name evidence="1" type="ORF">A2822_00335</name>
</gene>
<dbReference type="Gene3D" id="3.20.20.140">
    <property type="entry name" value="Metal-dependent hydrolases"/>
    <property type="match status" value="1"/>
</dbReference>
<dbReference type="InterPro" id="IPR032466">
    <property type="entry name" value="Metal_Hydrolase"/>
</dbReference>
<dbReference type="GO" id="GO:0044205">
    <property type="term" value="P:'de novo' UMP biosynthetic process"/>
    <property type="evidence" value="ECO:0007669"/>
    <property type="project" value="UniProtKB-UniPathway"/>
</dbReference>
<dbReference type="Proteomes" id="UP000178774">
    <property type="component" value="Unassembled WGS sequence"/>
</dbReference>
<dbReference type="InterPro" id="IPR004721">
    <property type="entry name" value="DHOdimr"/>
</dbReference>
<sequence length="340" mass="37992">MGSEVFVEMLANPHCHLREGEAMEPLIKLAIKGGADLLGPMPNTALGLTTARQVKEYCGLVSPSIQVLPIAMMNEATTYDMLRDWTAAGIKDCKIYPLNRTTRSHNGVAHYGSLLHRVKYCGKLGIKVHLHPEHPCMLIDNRDAEYQFWPIADMFLNEGATIVWEHGTDARCIPLWKQMARTGRFFVTLTAHHLATTETLSFGDVRAACKPTIKTLIDQLGLISLIEEGHSWVVAGLDDAPHPTNAKHVHEDCCACGAYTAPFGLQLYAYALGRMLETKEGIVKFVDFTSRNARRLHGFRPCSRKAILVRKPFRIPNAYEVGSWLVEPFWAGRDIGWTLL</sequence>
<organism evidence="1 2">
    <name type="scientific">Candidatus Staskawiczbacteria bacterium RIFCSPHIGHO2_01_FULL_41_41</name>
    <dbReference type="NCBI Taxonomy" id="1802203"/>
    <lineage>
        <taxon>Bacteria</taxon>
        <taxon>Candidatus Staskawicziibacteriota</taxon>
    </lineage>
</organism>
<evidence type="ECO:0000313" key="2">
    <source>
        <dbReference type="Proteomes" id="UP000178774"/>
    </source>
</evidence>
<evidence type="ECO:0000313" key="1">
    <source>
        <dbReference type="EMBL" id="OGZ65123.1"/>
    </source>
</evidence>
<dbReference type="AlphaFoldDB" id="A0A1G2HRR8"/>
<name>A0A1G2HRR8_9BACT</name>
<dbReference type="GO" id="GO:0004151">
    <property type="term" value="F:dihydroorotase activity"/>
    <property type="evidence" value="ECO:0007669"/>
    <property type="project" value="InterPro"/>
</dbReference>
<protein>
    <submittedName>
        <fullName evidence="1">Uncharacterized protein</fullName>
    </submittedName>
</protein>
<reference evidence="1 2" key="1">
    <citation type="journal article" date="2016" name="Nat. Commun.">
        <title>Thousands of microbial genomes shed light on interconnected biogeochemical processes in an aquifer system.</title>
        <authorList>
            <person name="Anantharaman K."/>
            <person name="Brown C.T."/>
            <person name="Hug L.A."/>
            <person name="Sharon I."/>
            <person name="Castelle C.J."/>
            <person name="Probst A.J."/>
            <person name="Thomas B.C."/>
            <person name="Singh A."/>
            <person name="Wilkins M.J."/>
            <person name="Karaoz U."/>
            <person name="Brodie E.L."/>
            <person name="Williams K.H."/>
            <person name="Hubbard S.S."/>
            <person name="Banfield J.F."/>
        </authorList>
    </citation>
    <scope>NUCLEOTIDE SEQUENCE [LARGE SCALE GENOMIC DNA]</scope>
</reference>
<proteinExistence type="predicted"/>
<dbReference type="GO" id="GO:0006207">
    <property type="term" value="P:'de novo' pyrimidine nucleobase biosynthetic process"/>
    <property type="evidence" value="ECO:0007669"/>
    <property type="project" value="TreeGrafter"/>
</dbReference>
<dbReference type="EMBL" id="MHOP01000028">
    <property type="protein sequence ID" value="OGZ65123.1"/>
    <property type="molecule type" value="Genomic_DNA"/>
</dbReference>
<dbReference type="UniPathway" id="UPA00070">
    <property type="reaction ID" value="UER00117"/>
</dbReference>
<dbReference type="GO" id="GO:0005737">
    <property type="term" value="C:cytoplasm"/>
    <property type="evidence" value="ECO:0007669"/>
    <property type="project" value="TreeGrafter"/>
</dbReference>
<comment type="caution">
    <text evidence="1">The sequence shown here is derived from an EMBL/GenBank/DDBJ whole genome shotgun (WGS) entry which is preliminary data.</text>
</comment>
<accession>A0A1G2HRR8</accession>